<keyword evidence="3 5" id="KW-0663">Pyridoxal phosphate</keyword>
<evidence type="ECO:0000313" key="8">
    <source>
        <dbReference type="Proteomes" id="UP000192790"/>
    </source>
</evidence>
<proteinExistence type="inferred from homology"/>
<protein>
    <submittedName>
        <fullName evidence="7">Tryptophanase</fullName>
    </submittedName>
</protein>
<dbReference type="PANTHER" id="PTHR32325:SF4">
    <property type="entry name" value="TRYPTOPHANASE"/>
    <property type="match status" value="1"/>
</dbReference>
<dbReference type="Pfam" id="PF01212">
    <property type="entry name" value="Beta_elim_lyase"/>
    <property type="match status" value="1"/>
</dbReference>
<comment type="cofactor">
    <cofactor evidence="1 5">
        <name>pyridoxal 5'-phosphate</name>
        <dbReference type="ChEBI" id="CHEBI:597326"/>
    </cofactor>
</comment>
<evidence type="ECO:0000256" key="4">
    <source>
        <dbReference type="ARBA" id="ARBA00023239"/>
    </source>
</evidence>
<dbReference type="InterPro" id="IPR015424">
    <property type="entry name" value="PyrdxlP-dep_Trfase"/>
</dbReference>
<feature type="modified residue" description="N6-(pyridoxal phosphate)lysine" evidence="5">
    <location>
        <position position="271"/>
    </location>
</feature>
<dbReference type="InterPro" id="IPR015422">
    <property type="entry name" value="PyrdxlP-dep_Trfase_small"/>
</dbReference>
<dbReference type="InterPro" id="IPR001597">
    <property type="entry name" value="ArAA_b-elim_lyase/Thr_aldolase"/>
</dbReference>
<dbReference type="NCBIfam" id="NF009709">
    <property type="entry name" value="PRK13238.1"/>
    <property type="match status" value="1"/>
</dbReference>
<dbReference type="InterPro" id="IPR011166">
    <property type="entry name" value="Beta-eliminating_lyase"/>
</dbReference>
<sequence>MEVVKMSRVKFYYGGGVPLEMHKVRIVQKLSLVPVERRLEALKEAGNNTFLLKNKDIYLDMLTDSGVNAMSDNQLAAMMQADDSYAGSATFTRLENKIREIFGTEYFLPAHQGRACENILSQVFVRHGTVVPMNYHFTTSKSHVVLNGGTVEELIRDEGLEIRSSLPFKGNMDTDKLKSLIRERGADKVAFVRMEAGTNLIGGQPFALQNLREVSQICRKNGILLVLDASLLADNLYFIKTREASCKDMTVAQITRTMADLSDIIYFSARKLGCARGGGICTASRELYERIRELIPVYEGFLTYGGMSVREMEAIAVGLDETMDEDMISQGPLFIEYMVDRLDKVGVPVITPAGGLGCHLNAMEFLDHIPQSQYPAGALAAAMFLVSGVRGMERGTLSEQREPDGSEVFSNMELLRLALPRRVFTLSQVEYAIDRIRWLYENRKLVGGLNFVEEPKMLRFFFGKLEPVSDWQQVLAKKFRADFGDSL</sequence>
<dbReference type="EMBL" id="FWXW01000005">
    <property type="protein sequence ID" value="SMC69950.1"/>
    <property type="molecule type" value="Genomic_DNA"/>
</dbReference>
<evidence type="ECO:0000313" key="7">
    <source>
        <dbReference type="EMBL" id="SMC69950.1"/>
    </source>
</evidence>
<keyword evidence="8" id="KW-1185">Reference proteome</keyword>
<dbReference type="PIRSF" id="PIRSF001386">
    <property type="entry name" value="Trpase"/>
    <property type="match status" value="1"/>
</dbReference>
<reference evidence="7 8" key="1">
    <citation type="submission" date="2017-04" db="EMBL/GenBank/DDBJ databases">
        <authorList>
            <person name="Afonso C.L."/>
            <person name="Miller P.J."/>
            <person name="Scott M.A."/>
            <person name="Spackman E."/>
            <person name="Goraichik I."/>
            <person name="Dimitrov K.M."/>
            <person name="Suarez D.L."/>
            <person name="Swayne D.E."/>
        </authorList>
    </citation>
    <scope>NUCLEOTIDE SEQUENCE [LARGE SCALE GENOMIC DNA]</scope>
    <source>
        <strain evidence="7 8">DSM 12816</strain>
    </source>
</reference>
<evidence type="ECO:0000256" key="3">
    <source>
        <dbReference type="ARBA" id="ARBA00022898"/>
    </source>
</evidence>
<dbReference type="InterPro" id="IPR015421">
    <property type="entry name" value="PyrdxlP-dep_Trfase_major"/>
</dbReference>
<dbReference type="Gene3D" id="3.40.640.10">
    <property type="entry name" value="Type I PLP-dependent aspartate aminotransferase-like (Major domain)"/>
    <property type="match status" value="1"/>
</dbReference>
<dbReference type="GO" id="GO:0016830">
    <property type="term" value="F:carbon-carbon lyase activity"/>
    <property type="evidence" value="ECO:0007669"/>
    <property type="project" value="InterPro"/>
</dbReference>
<comment type="similarity">
    <text evidence="2">Belongs to the beta-eliminating lyase family.</text>
</comment>
<dbReference type="PANTHER" id="PTHR32325">
    <property type="entry name" value="BETA-ELIMINATING LYASE-LIKE PROTEIN-RELATED"/>
    <property type="match status" value="1"/>
</dbReference>
<dbReference type="SUPFAM" id="SSF53383">
    <property type="entry name" value="PLP-dependent transferases"/>
    <property type="match status" value="1"/>
</dbReference>
<evidence type="ECO:0000259" key="6">
    <source>
        <dbReference type="Pfam" id="PF01212"/>
    </source>
</evidence>
<dbReference type="Proteomes" id="UP000192790">
    <property type="component" value="Unassembled WGS sequence"/>
</dbReference>
<evidence type="ECO:0000256" key="2">
    <source>
        <dbReference type="ARBA" id="ARBA00009721"/>
    </source>
</evidence>
<dbReference type="RefSeq" id="WP_341456025.1">
    <property type="nucleotide sequence ID" value="NZ_FWXW01000005.1"/>
</dbReference>
<dbReference type="Gene3D" id="3.90.1150.10">
    <property type="entry name" value="Aspartate Aminotransferase, domain 1"/>
    <property type="match status" value="1"/>
</dbReference>
<name>A0A1W2BB07_9FIRM</name>
<gene>
    <name evidence="7" type="ORF">SAMN02745168_2103</name>
</gene>
<feature type="domain" description="Aromatic amino acid beta-eliminating lyase/threonine aldolase" evidence="6">
    <location>
        <begin position="60"/>
        <end position="429"/>
    </location>
</feature>
<evidence type="ECO:0000256" key="1">
    <source>
        <dbReference type="ARBA" id="ARBA00001933"/>
    </source>
</evidence>
<dbReference type="GO" id="GO:0009072">
    <property type="term" value="P:aromatic amino acid metabolic process"/>
    <property type="evidence" value="ECO:0007669"/>
    <property type="project" value="InterPro"/>
</dbReference>
<dbReference type="STRING" id="1122930.SAMN02745168_2103"/>
<dbReference type="AlphaFoldDB" id="A0A1W2BB07"/>
<keyword evidence="4" id="KW-0456">Lyase</keyword>
<organism evidence="7 8">
    <name type="scientific">Papillibacter cinnamivorans DSM 12816</name>
    <dbReference type="NCBI Taxonomy" id="1122930"/>
    <lineage>
        <taxon>Bacteria</taxon>
        <taxon>Bacillati</taxon>
        <taxon>Bacillota</taxon>
        <taxon>Clostridia</taxon>
        <taxon>Eubacteriales</taxon>
        <taxon>Oscillospiraceae</taxon>
        <taxon>Papillibacter</taxon>
    </lineage>
</organism>
<accession>A0A1W2BB07</accession>
<evidence type="ECO:0000256" key="5">
    <source>
        <dbReference type="PIRSR" id="PIRSR611166-50"/>
    </source>
</evidence>